<dbReference type="InterPro" id="IPR038051">
    <property type="entry name" value="XRCC4-like_N_sf"/>
</dbReference>
<dbReference type="Gene3D" id="2.170.210.10">
    <property type="entry name" value="DNA double-strand break repair and VJ recombination XRCC4, N-terminal"/>
    <property type="match status" value="1"/>
</dbReference>
<evidence type="ECO:0000256" key="3">
    <source>
        <dbReference type="ARBA" id="ARBA00023204"/>
    </source>
</evidence>
<dbReference type="GO" id="GO:0010165">
    <property type="term" value="P:response to X-ray"/>
    <property type="evidence" value="ECO:0000318"/>
    <property type="project" value="GO_Central"/>
</dbReference>
<evidence type="ECO:0000256" key="5">
    <source>
        <dbReference type="SAM" id="MobiDB-lite"/>
    </source>
</evidence>
<dbReference type="InterPro" id="IPR010585">
    <property type="entry name" value="DNA_repair_prot_XRCC4"/>
</dbReference>
<keyword evidence="3" id="KW-0234">DNA repair</keyword>
<dbReference type="InterPro" id="IPR014751">
    <property type="entry name" value="XRCC4-like_C"/>
</dbReference>
<keyword evidence="8" id="KW-1185">Reference proteome</keyword>
<feature type="compositionally biased region" description="Polar residues" evidence="5">
    <location>
        <begin position="251"/>
        <end position="263"/>
    </location>
</feature>
<dbReference type="GO" id="GO:0006310">
    <property type="term" value="P:DNA recombination"/>
    <property type="evidence" value="ECO:0007669"/>
    <property type="project" value="InterPro"/>
</dbReference>
<dbReference type="GO" id="GO:0005958">
    <property type="term" value="C:DNA-dependent protein kinase-DNA ligase 4 complex"/>
    <property type="evidence" value="ECO:0000318"/>
    <property type="project" value="GO_Central"/>
</dbReference>
<gene>
    <name evidence="7" type="primary">AUGUSTUS-3.0.2_33772</name>
    <name evidence="7" type="ORF">TcasGA2_TC033772</name>
</gene>
<dbReference type="Proteomes" id="UP000007266">
    <property type="component" value="Linkage group 7"/>
</dbReference>
<evidence type="ECO:0000256" key="2">
    <source>
        <dbReference type="ARBA" id="ARBA00022763"/>
    </source>
</evidence>
<dbReference type="EMBL" id="KQ971354">
    <property type="protein sequence ID" value="KYB26425.1"/>
    <property type="molecule type" value="Genomic_DNA"/>
</dbReference>
<dbReference type="OMA" id="LYTEWED"/>
<evidence type="ECO:0000256" key="4">
    <source>
        <dbReference type="ARBA" id="ARBA00023242"/>
    </source>
</evidence>
<accession>A0A139WEY3</accession>
<dbReference type="Pfam" id="PF06632">
    <property type="entry name" value="XRCC4"/>
    <property type="match status" value="1"/>
</dbReference>
<evidence type="ECO:0000313" key="8">
    <source>
        <dbReference type="Proteomes" id="UP000007266"/>
    </source>
</evidence>
<dbReference type="STRING" id="7070.A0A139WEY3"/>
<dbReference type="PANTHER" id="PTHR28559">
    <property type="entry name" value="DNA REPAIR PROTEIN XRCC4"/>
    <property type="match status" value="1"/>
</dbReference>
<reference evidence="7 8" key="1">
    <citation type="journal article" date="2008" name="Nature">
        <title>The genome of the model beetle and pest Tribolium castaneum.</title>
        <authorList>
            <consortium name="Tribolium Genome Sequencing Consortium"/>
            <person name="Richards S."/>
            <person name="Gibbs R.A."/>
            <person name="Weinstock G.M."/>
            <person name="Brown S.J."/>
            <person name="Denell R."/>
            <person name="Beeman R.W."/>
            <person name="Gibbs R."/>
            <person name="Beeman R.W."/>
            <person name="Brown S.J."/>
            <person name="Bucher G."/>
            <person name="Friedrich M."/>
            <person name="Grimmelikhuijzen C.J."/>
            <person name="Klingler M."/>
            <person name="Lorenzen M."/>
            <person name="Richards S."/>
            <person name="Roth S."/>
            <person name="Schroder R."/>
            <person name="Tautz D."/>
            <person name="Zdobnov E.M."/>
            <person name="Muzny D."/>
            <person name="Gibbs R.A."/>
            <person name="Weinstock G.M."/>
            <person name="Attaway T."/>
            <person name="Bell S."/>
            <person name="Buhay C.J."/>
            <person name="Chandrabose M.N."/>
            <person name="Chavez D."/>
            <person name="Clerk-Blankenburg K.P."/>
            <person name="Cree A."/>
            <person name="Dao M."/>
            <person name="Davis C."/>
            <person name="Chacko J."/>
            <person name="Dinh H."/>
            <person name="Dugan-Rocha S."/>
            <person name="Fowler G."/>
            <person name="Garner T.T."/>
            <person name="Garnes J."/>
            <person name="Gnirke A."/>
            <person name="Hawes A."/>
            <person name="Hernandez J."/>
            <person name="Hines S."/>
            <person name="Holder M."/>
            <person name="Hume J."/>
            <person name="Jhangiani S.N."/>
            <person name="Joshi V."/>
            <person name="Khan Z.M."/>
            <person name="Jackson L."/>
            <person name="Kovar C."/>
            <person name="Kowis A."/>
            <person name="Lee S."/>
            <person name="Lewis L.R."/>
            <person name="Margolis J."/>
            <person name="Morgan M."/>
            <person name="Nazareth L.V."/>
            <person name="Nguyen N."/>
            <person name="Okwuonu G."/>
            <person name="Parker D."/>
            <person name="Richards S."/>
            <person name="Ruiz S.J."/>
            <person name="Santibanez J."/>
            <person name="Savard J."/>
            <person name="Scherer S.E."/>
            <person name="Schneider B."/>
            <person name="Sodergren E."/>
            <person name="Tautz D."/>
            <person name="Vattahil S."/>
            <person name="Villasana D."/>
            <person name="White C.S."/>
            <person name="Wright R."/>
            <person name="Park Y."/>
            <person name="Beeman R.W."/>
            <person name="Lord J."/>
            <person name="Oppert B."/>
            <person name="Lorenzen M."/>
            <person name="Brown S."/>
            <person name="Wang L."/>
            <person name="Savard J."/>
            <person name="Tautz D."/>
            <person name="Richards S."/>
            <person name="Weinstock G."/>
            <person name="Gibbs R.A."/>
            <person name="Liu Y."/>
            <person name="Worley K."/>
            <person name="Weinstock G."/>
            <person name="Elsik C.G."/>
            <person name="Reese J.T."/>
            <person name="Elhaik E."/>
            <person name="Landan G."/>
            <person name="Graur D."/>
            <person name="Arensburger P."/>
            <person name="Atkinson P."/>
            <person name="Beeman R.W."/>
            <person name="Beidler J."/>
            <person name="Brown S.J."/>
            <person name="Demuth J.P."/>
            <person name="Drury D.W."/>
            <person name="Du Y.Z."/>
            <person name="Fujiwara H."/>
            <person name="Lorenzen M."/>
            <person name="Maselli V."/>
            <person name="Osanai M."/>
            <person name="Park Y."/>
            <person name="Robertson H.M."/>
            <person name="Tu Z."/>
            <person name="Wang J.J."/>
            <person name="Wang S."/>
            <person name="Richards S."/>
            <person name="Song H."/>
            <person name="Zhang L."/>
            <person name="Sodergren E."/>
            <person name="Werner D."/>
            <person name="Stanke M."/>
            <person name="Morgenstern B."/>
            <person name="Solovyev V."/>
            <person name="Kosarev P."/>
            <person name="Brown G."/>
            <person name="Chen H.C."/>
            <person name="Ermolaeva O."/>
            <person name="Hlavina W."/>
            <person name="Kapustin Y."/>
            <person name="Kiryutin B."/>
            <person name="Kitts P."/>
            <person name="Maglott D."/>
            <person name="Pruitt K."/>
            <person name="Sapojnikov V."/>
            <person name="Souvorov A."/>
            <person name="Mackey A.J."/>
            <person name="Waterhouse R.M."/>
            <person name="Wyder S."/>
            <person name="Zdobnov E.M."/>
            <person name="Zdobnov E.M."/>
            <person name="Wyder S."/>
            <person name="Kriventseva E.V."/>
            <person name="Kadowaki T."/>
            <person name="Bork P."/>
            <person name="Aranda M."/>
            <person name="Bao R."/>
            <person name="Beermann A."/>
            <person name="Berns N."/>
            <person name="Bolognesi R."/>
            <person name="Bonneton F."/>
            <person name="Bopp D."/>
            <person name="Brown S.J."/>
            <person name="Bucher G."/>
            <person name="Butts T."/>
            <person name="Chaumot A."/>
            <person name="Denell R.E."/>
            <person name="Ferrier D.E."/>
            <person name="Friedrich M."/>
            <person name="Gordon C.M."/>
            <person name="Jindra M."/>
            <person name="Klingler M."/>
            <person name="Lan Q."/>
            <person name="Lattorff H.M."/>
            <person name="Laudet V."/>
            <person name="von Levetsow C."/>
            <person name="Liu Z."/>
            <person name="Lutz R."/>
            <person name="Lynch J.A."/>
            <person name="da Fonseca R.N."/>
            <person name="Posnien N."/>
            <person name="Reuter R."/>
            <person name="Roth S."/>
            <person name="Savard J."/>
            <person name="Schinko J.B."/>
            <person name="Schmitt C."/>
            <person name="Schoppmeier M."/>
            <person name="Schroder R."/>
            <person name="Shippy T.D."/>
            <person name="Simonnet F."/>
            <person name="Marques-Souza H."/>
            <person name="Tautz D."/>
            <person name="Tomoyasu Y."/>
            <person name="Trauner J."/>
            <person name="Van der Zee M."/>
            <person name="Vervoort M."/>
            <person name="Wittkopp N."/>
            <person name="Wimmer E.A."/>
            <person name="Yang X."/>
            <person name="Jones A.K."/>
            <person name="Sattelle D.B."/>
            <person name="Ebert P.R."/>
            <person name="Nelson D."/>
            <person name="Scott J.G."/>
            <person name="Beeman R.W."/>
            <person name="Muthukrishnan S."/>
            <person name="Kramer K.J."/>
            <person name="Arakane Y."/>
            <person name="Beeman R.W."/>
            <person name="Zhu Q."/>
            <person name="Hogenkamp D."/>
            <person name="Dixit R."/>
            <person name="Oppert B."/>
            <person name="Jiang H."/>
            <person name="Zou Z."/>
            <person name="Marshall J."/>
            <person name="Elpidina E."/>
            <person name="Vinokurov K."/>
            <person name="Oppert C."/>
            <person name="Zou Z."/>
            <person name="Evans J."/>
            <person name="Lu Z."/>
            <person name="Zhao P."/>
            <person name="Sumathipala N."/>
            <person name="Altincicek B."/>
            <person name="Vilcinskas A."/>
            <person name="Williams M."/>
            <person name="Hultmark D."/>
            <person name="Hetru C."/>
            <person name="Jiang H."/>
            <person name="Grimmelikhuijzen C.J."/>
            <person name="Hauser F."/>
            <person name="Cazzamali G."/>
            <person name="Williamson M."/>
            <person name="Park Y."/>
            <person name="Li B."/>
            <person name="Tanaka Y."/>
            <person name="Predel R."/>
            <person name="Neupert S."/>
            <person name="Schachtner J."/>
            <person name="Verleyen P."/>
            <person name="Raible F."/>
            <person name="Bork P."/>
            <person name="Friedrich M."/>
            <person name="Walden K.K."/>
            <person name="Robertson H.M."/>
            <person name="Angeli S."/>
            <person name="Foret S."/>
            <person name="Bucher G."/>
            <person name="Schuetz S."/>
            <person name="Maleszka R."/>
            <person name="Wimmer E.A."/>
            <person name="Beeman R.W."/>
            <person name="Lorenzen M."/>
            <person name="Tomoyasu Y."/>
            <person name="Miller S.C."/>
            <person name="Grossmann D."/>
            <person name="Bucher G."/>
        </authorList>
    </citation>
    <scope>NUCLEOTIDE SEQUENCE [LARGE SCALE GENOMIC DNA]</scope>
    <source>
        <strain evidence="7 8">Georgia GA2</strain>
    </source>
</reference>
<name>A0A139WEY3_TRICA</name>
<dbReference type="eggNOG" id="KOG1767">
    <property type="taxonomic scope" value="Eukaryota"/>
</dbReference>
<proteinExistence type="predicted"/>
<feature type="compositionally biased region" description="Basic and acidic residues" evidence="5">
    <location>
        <begin position="235"/>
        <end position="250"/>
    </location>
</feature>
<dbReference type="OrthoDB" id="8064436at2759"/>
<dbReference type="SUPFAM" id="SSF58022">
    <property type="entry name" value="XRCC4, C-terminal oligomerization domain"/>
    <property type="match status" value="1"/>
</dbReference>
<dbReference type="InterPro" id="IPR053961">
    <property type="entry name" value="XRCC4_N"/>
</dbReference>
<keyword evidence="2" id="KW-0227">DNA damage</keyword>
<evidence type="ECO:0000313" key="7">
    <source>
        <dbReference type="EMBL" id="KYB26425.1"/>
    </source>
</evidence>
<organism evidence="7 8">
    <name type="scientific">Tribolium castaneum</name>
    <name type="common">Red flour beetle</name>
    <dbReference type="NCBI Taxonomy" id="7070"/>
    <lineage>
        <taxon>Eukaryota</taxon>
        <taxon>Metazoa</taxon>
        <taxon>Ecdysozoa</taxon>
        <taxon>Arthropoda</taxon>
        <taxon>Hexapoda</taxon>
        <taxon>Insecta</taxon>
        <taxon>Pterygota</taxon>
        <taxon>Neoptera</taxon>
        <taxon>Endopterygota</taxon>
        <taxon>Coleoptera</taxon>
        <taxon>Polyphaga</taxon>
        <taxon>Cucujiformia</taxon>
        <taxon>Tenebrionidae</taxon>
        <taxon>Tenebrionidae incertae sedis</taxon>
        <taxon>Tribolium</taxon>
    </lineage>
</organism>
<protein>
    <recommendedName>
        <fullName evidence="6">XRCC4 N-terminal domain-containing protein</fullName>
    </recommendedName>
</protein>
<dbReference type="KEGG" id="tca:103313699"/>
<feature type="region of interest" description="Disordered" evidence="5">
    <location>
        <begin position="199"/>
        <end position="332"/>
    </location>
</feature>
<evidence type="ECO:0000256" key="1">
    <source>
        <dbReference type="ARBA" id="ARBA00004123"/>
    </source>
</evidence>
<dbReference type="AlphaFoldDB" id="A0A139WEY3"/>
<dbReference type="Gene3D" id="1.20.5.370">
    <property type="match status" value="1"/>
</dbReference>
<dbReference type="GO" id="GO:0003677">
    <property type="term" value="F:DNA binding"/>
    <property type="evidence" value="ECO:0007669"/>
    <property type="project" value="InterPro"/>
</dbReference>
<dbReference type="GO" id="GO:0032807">
    <property type="term" value="C:DNA ligase IV complex"/>
    <property type="evidence" value="ECO:0000318"/>
    <property type="project" value="GO_Central"/>
</dbReference>
<reference evidence="7 8" key="2">
    <citation type="journal article" date="2010" name="Nucleic Acids Res.">
        <title>BeetleBase in 2010: revisions to provide comprehensive genomic information for Tribolium castaneum.</title>
        <authorList>
            <person name="Kim H.S."/>
            <person name="Murphy T."/>
            <person name="Xia J."/>
            <person name="Caragea D."/>
            <person name="Park Y."/>
            <person name="Beeman R.W."/>
            <person name="Lorenzen M.D."/>
            <person name="Butcher S."/>
            <person name="Manak J.R."/>
            <person name="Brown S.J."/>
        </authorList>
    </citation>
    <scope>GENOME REANNOTATION</scope>
    <source>
        <strain evidence="7 8">Georgia GA2</strain>
    </source>
</reference>
<feature type="compositionally biased region" description="Polar residues" evidence="5">
    <location>
        <begin position="214"/>
        <end position="234"/>
    </location>
</feature>
<keyword evidence="4" id="KW-0539">Nucleus</keyword>
<comment type="subcellular location">
    <subcellularLocation>
        <location evidence="1">Nucleus</location>
    </subcellularLocation>
</comment>
<feature type="domain" description="XRCC4 N-terminal" evidence="6">
    <location>
        <begin position="21"/>
        <end position="104"/>
    </location>
</feature>
<dbReference type="InParanoid" id="A0A139WEY3"/>
<sequence length="332" mass="38280">MENCVFKQIYSEENTPLRVHFTLLEDGVTLIILQNENAWKSTLSKDDLKYFATEYKLNFEEYCSKLSDYIKTADPDIIFTFKNNTFSINRLLKNSLKVKFFTCKLEKTNYVEQVEQIMDTFYVENTELSEKLNVVMKEKDEIDKHKTCCEQKLKELIQKKQSDEEEQFGQFLSILNEKKFRIQHLTELLEAFKNGRPTVNLPVNVKSKKRKNETTNQTKKLETISESEASNSSDIDNKTDSDDASNHEENSVPSESKPSTSAQDFDFLNDDDIPLTSSLPKRLTQKRAPSEILVKTVDKASTAPKTEPEEPPKKAKKKASINISTQDLLDML</sequence>
<feature type="compositionally biased region" description="Polar residues" evidence="5">
    <location>
        <begin position="321"/>
        <end position="332"/>
    </location>
</feature>
<dbReference type="GO" id="GO:0006303">
    <property type="term" value="P:double-strand break repair via nonhomologous end joining"/>
    <property type="evidence" value="ECO:0000318"/>
    <property type="project" value="GO_Central"/>
</dbReference>
<evidence type="ECO:0000259" key="6">
    <source>
        <dbReference type="Pfam" id="PF06632"/>
    </source>
</evidence>
<dbReference type="PANTHER" id="PTHR28559:SF1">
    <property type="entry name" value="DNA REPAIR PROTEIN XRCC4"/>
    <property type="match status" value="1"/>
</dbReference>